<dbReference type="Pfam" id="PF06985">
    <property type="entry name" value="HET"/>
    <property type="match status" value="1"/>
</dbReference>
<name>A0AAV9HFV0_9PEZI</name>
<protein>
    <submittedName>
        <fullName evidence="2">Heterokaryon incompatibility protein-domain-containing protein</fullName>
    </submittedName>
</protein>
<comment type="caution">
    <text evidence="2">The sequence shown here is derived from an EMBL/GenBank/DDBJ whole genome shotgun (WGS) entry which is preliminary data.</text>
</comment>
<dbReference type="PANTHER" id="PTHR33112">
    <property type="entry name" value="DOMAIN PROTEIN, PUTATIVE-RELATED"/>
    <property type="match status" value="1"/>
</dbReference>
<dbReference type="EMBL" id="MU865061">
    <property type="protein sequence ID" value="KAK4458660.1"/>
    <property type="molecule type" value="Genomic_DNA"/>
</dbReference>
<evidence type="ECO:0000313" key="2">
    <source>
        <dbReference type="EMBL" id="KAK4458660.1"/>
    </source>
</evidence>
<sequence length="740" mass="82417">MASSVLCNSCVLQTQELAAITQQLRANTLAHQQLRESNDTKVVAGANQAPPPPPPWPARRYLTSSLKQLKADCRLSFPNEASDCDLEVFSFVFHWRLANTEVEDFEDMCIGTKTYTHTGSTSRLLLAMSDSVTKLRFGRLRKIKEFIERQSGRPEIQGLKLIDCERRVVVKAPVGIKWVTLSYVWSLAAPRHCPLDAELRTSWEPESERDIIRAMPTSLPGIISDAMDATLALGYRYLWADQFCIDQSNKEEVAKQVGKMDQIYRGADLTIVAASARNGLPGTRALPREEPKSVLVAGVEFFIPQIDPVGDIAGSAWSTRGWCYQEEILSRRLLYFTEAGVLFKCPGMTCYEQIGGPELVVNQQDVEAKSRVHQVPLEDTEILYGPSQMDPKSSFDRSLAGSEGVWDHSTPQGTFNLMAVRAIIAGFTKRRLSFDVDSLNAVIGVLTVFEGVSPPVYCCQGLPVSQNLRGQFEDSLFLQSLYWYHTDPASAQRRAQFPSWSWAGWNGSIGWIRLARGGFELPGIFSLPHWDGLNLKHDARVLALAGGCDYSPRCDTSTVTGFDKGTTHDCRVQAGCSVANCKFILLDSRAVPASFFSFRQPPANRQANAGTCWEDLVMLADTAHPTYHHPESVGELFLAGGYELSLLKYTEFLSCDEFVDRVRRGQLECILLGEHIPEIGATVVCIHLLVVEWISPTAAQRFCFLTFVLYYSPINGSKGPLVENLFSSLTNLPRKQFWLV</sequence>
<accession>A0AAV9HFV0</accession>
<reference evidence="2" key="2">
    <citation type="submission" date="2023-06" db="EMBL/GenBank/DDBJ databases">
        <authorList>
            <consortium name="Lawrence Berkeley National Laboratory"/>
            <person name="Mondo S.J."/>
            <person name="Hensen N."/>
            <person name="Bonometti L."/>
            <person name="Westerberg I."/>
            <person name="Brannstrom I.O."/>
            <person name="Guillou S."/>
            <person name="Cros-Aarteil S."/>
            <person name="Calhoun S."/>
            <person name="Haridas S."/>
            <person name="Kuo A."/>
            <person name="Pangilinan J."/>
            <person name="Riley R."/>
            <person name="Labutti K."/>
            <person name="Andreopoulos B."/>
            <person name="Lipzen A."/>
            <person name="Chen C."/>
            <person name="Yanf M."/>
            <person name="Daum C."/>
            <person name="Ng V."/>
            <person name="Clum A."/>
            <person name="Steindorff A."/>
            <person name="Ohm R."/>
            <person name="Martin F."/>
            <person name="Silar P."/>
            <person name="Natvig D."/>
            <person name="Lalanne C."/>
            <person name="Gautier V."/>
            <person name="Ament-Velasquez S.L."/>
            <person name="Kruys A."/>
            <person name="Hutchinson M.I."/>
            <person name="Powell A.J."/>
            <person name="Barry K."/>
            <person name="Miller A.N."/>
            <person name="Grigoriev I.V."/>
            <person name="Debuchy R."/>
            <person name="Gladieux P."/>
            <person name="Thoren M.H."/>
            <person name="Johannesson H."/>
        </authorList>
    </citation>
    <scope>NUCLEOTIDE SEQUENCE</scope>
    <source>
        <strain evidence="2">PSN324</strain>
    </source>
</reference>
<dbReference type="InterPro" id="IPR010730">
    <property type="entry name" value="HET"/>
</dbReference>
<keyword evidence="3" id="KW-1185">Reference proteome</keyword>
<dbReference type="PANTHER" id="PTHR33112:SF1">
    <property type="entry name" value="HETEROKARYON INCOMPATIBILITY DOMAIN-CONTAINING PROTEIN"/>
    <property type="match status" value="1"/>
</dbReference>
<evidence type="ECO:0000313" key="3">
    <source>
        <dbReference type="Proteomes" id="UP001321749"/>
    </source>
</evidence>
<proteinExistence type="predicted"/>
<feature type="domain" description="Heterokaryon incompatibility" evidence="1">
    <location>
        <begin position="178"/>
        <end position="326"/>
    </location>
</feature>
<gene>
    <name evidence="2" type="ORF">QBC42DRAFT_314029</name>
</gene>
<evidence type="ECO:0000259" key="1">
    <source>
        <dbReference type="Pfam" id="PF06985"/>
    </source>
</evidence>
<organism evidence="2 3">
    <name type="scientific">Cladorrhinum samala</name>
    <dbReference type="NCBI Taxonomy" id="585594"/>
    <lineage>
        <taxon>Eukaryota</taxon>
        <taxon>Fungi</taxon>
        <taxon>Dikarya</taxon>
        <taxon>Ascomycota</taxon>
        <taxon>Pezizomycotina</taxon>
        <taxon>Sordariomycetes</taxon>
        <taxon>Sordariomycetidae</taxon>
        <taxon>Sordariales</taxon>
        <taxon>Podosporaceae</taxon>
        <taxon>Cladorrhinum</taxon>
    </lineage>
</organism>
<dbReference type="AlphaFoldDB" id="A0AAV9HFV0"/>
<reference evidence="2" key="1">
    <citation type="journal article" date="2023" name="Mol. Phylogenet. Evol.">
        <title>Genome-scale phylogeny and comparative genomics of the fungal order Sordariales.</title>
        <authorList>
            <person name="Hensen N."/>
            <person name="Bonometti L."/>
            <person name="Westerberg I."/>
            <person name="Brannstrom I.O."/>
            <person name="Guillou S."/>
            <person name="Cros-Aarteil S."/>
            <person name="Calhoun S."/>
            <person name="Haridas S."/>
            <person name="Kuo A."/>
            <person name="Mondo S."/>
            <person name="Pangilinan J."/>
            <person name="Riley R."/>
            <person name="LaButti K."/>
            <person name="Andreopoulos B."/>
            <person name="Lipzen A."/>
            <person name="Chen C."/>
            <person name="Yan M."/>
            <person name="Daum C."/>
            <person name="Ng V."/>
            <person name="Clum A."/>
            <person name="Steindorff A."/>
            <person name="Ohm R.A."/>
            <person name="Martin F."/>
            <person name="Silar P."/>
            <person name="Natvig D.O."/>
            <person name="Lalanne C."/>
            <person name="Gautier V."/>
            <person name="Ament-Velasquez S.L."/>
            <person name="Kruys A."/>
            <person name="Hutchinson M.I."/>
            <person name="Powell A.J."/>
            <person name="Barry K."/>
            <person name="Miller A.N."/>
            <person name="Grigoriev I.V."/>
            <person name="Debuchy R."/>
            <person name="Gladieux P."/>
            <person name="Hiltunen Thoren M."/>
            <person name="Johannesson H."/>
        </authorList>
    </citation>
    <scope>NUCLEOTIDE SEQUENCE</scope>
    <source>
        <strain evidence="2">PSN324</strain>
    </source>
</reference>
<dbReference type="Proteomes" id="UP001321749">
    <property type="component" value="Unassembled WGS sequence"/>
</dbReference>